<feature type="transmembrane region" description="Helical" evidence="4">
    <location>
        <begin position="62"/>
        <end position="81"/>
    </location>
</feature>
<dbReference type="Gene3D" id="1.20.1250.20">
    <property type="entry name" value="MFS general substrate transporter like domains"/>
    <property type="match status" value="1"/>
</dbReference>
<dbReference type="InterPro" id="IPR011701">
    <property type="entry name" value="MFS"/>
</dbReference>
<dbReference type="Proteomes" id="UP000481037">
    <property type="component" value="Unassembled WGS sequence"/>
</dbReference>
<evidence type="ECO:0000256" key="1">
    <source>
        <dbReference type="ARBA" id="ARBA00022692"/>
    </source>
</evidence>
<feature type="transmembrane region" description="Helical" evidence="4">
    <location>
        <begin position="147"/>
        <end position="167"/>
    </location>
</feature>
<dbReference type="RefSeq" id="WP_154362085.1">
    <property type="nucleotide sequence ID" value="NZ_WKJM01000003.1"/>
</dbReference>
<keyword evidence="6" id="KW-1185">Reference proteome</keyword>
<reference evidence="5 6" key="1">
    <citation type="submission" date="2019-11" db="EMBL/GenBank/DDBJ databases">
        <title>Novel species isolated from a subtropical stream in China.</title>
        <authorList>
            <person name="Lu H."/>
        </authorList>
    </citation>
    <scope>NUCLEOTIDE SEQUENCE [LARGE SCALE GENOMIC DNA]</scope>
    <source>
        <strain evidence="5 6">FT25W</strain>
    </source>
</reference>
<comment type="caution">
    <text evidence="5">The sequence shown here is derived from an EMBL/GenBank/DDBJ whole genome shotgun (WGS) entry which is preliminary data.</text>
</comment>
<dbReference type="EMBL" id="WKJM01000003">
    <property type="protein sequence ID" value="MRX07163.1"/>
    <property type="molecule type" value="Genomic_DNA"/>
</dbReference>
<sequence>MKIHTPRLLLVAAGFAFYTTMCGLFNLLPWIGKPLMGIFPLSVAFAGPVLVVLSASVEREKLLAACLFLLSGCDVIVGLSSYSSLLIFARLTTALLHPVLFPAALAISIKAVPEEYKRYAVGAAILGILVGVIASISAVTWSASNLAHPSLLLTCAALHAVTACFFYKRKEEKCRKKSLSYQVPLTQSMSSRCMAK</sequence>
<feature type="transmembrane region" description="Helical" evidence="4">
    <location>
        <begin position="87"/>
        <end position="107"/>
    </location>
</feature>
<feature type="transmembrane region" description="Helical" evidence="4">
    <location>
        <begin position="37"/>
        <end position="55"/>
    </location>
</feature>
<dbReference type="SUPFAM" id="SSF103473">
    <property type="entry name" value="MFS general substrate transporter"/>
    <property type="match status" value="1"/>
</dbReference>
<keyword evidence="1 4" id="KW-0812">Transmembrane</keyword>
<dbReference type="GO" id="GO:0022857">
    <property type="term" value="F:transmembrane transporter activity"/>
    <property type="evidence" value="ECO:0007669"/>
    <property type="project" value="InterPro"/>
</dbReference>
<proteinExistence type="predicted"/>
<dbReference type="Pfam" id="PF07690">
    <property type="entry name" value="MFS_1"/>
    <property type="match status" value="1"/>
</dbReference>
<keyword evidence="3 4" id="KW-0472">Membrane</keyword>
<keyword evidence="2 4" id="KW-1133">Transmembrane helix</keyword>
<dbReference type="AlphaFoldDB" id="A0A6L5QBL7"/>
<feature type="transmembrane region" description="Helical" evidence="4">
    <location>
        <begin position="7"/>
        <end position="31"/>
    </location>
</feature>
<dbReference type="InterPro" id="IPR036259">
    <property type="entry name" value="MFS_trans_sf"/>
</dbReference>
<evidence type="ECO:0000256" key="4">
    <source>
        <dbReference type="SAM" id="Phobius"/>
    </source>
</evidence>
<protein>
    <submittedName>
        <fullName evidence="5">MFS transporter</fullName>
    </submittedName>
</protein>
<evidence type="ECO:0000256" key="3">
    <source>
        <dbReference type="ARBA" id="ARBA00023136"/>
    </source>
</evidence>
<evidence type="ECO:0000313" key="5">
    <source>
        <dbReference type="EMBL" id="MRX07163.1"/>
    </source>
</evidence>
<organism evidence="5 6">
    <name type="scientific">Duganella alba</name>
    <dbReference type="NCBI Taxonomy" id="2666081"/>
    <lineage>
        <taxon>Bacteria</taxon>
        <taxon>Pseudomonadati</taxon>
        <taxon>Pseudomonadota</taxon>
        <taxon>Betaproteobacteria</taxon>
        <taxon>Burkholderiales</taxon>
        <taxon>Oxalobacteraceae</taxon>
        <taxon>Telluria group</taxon>
        <taxon>Duganella</taxon>
    </lineage>
</organism>
<gene>
    <name evidence="5" type="ORF">GJ697_04865</name>
</gene>
<name>A0A6L5QBL7_9BURK</name>
<evidence type="ECO:0000256" key="2">
    <source>
        <dbReference type="ARBA" id="ARBA00022989"/>
    </source>
</evidence>
<feature type="transmembrane region" description="Helical" evidence="4">
    <location>
        <begin position="119"/>
        <end position="141"/>
    </location>
</feature>
<accession>A0A6L5QBL7</accession>
<evidence type="ECO:0000313" key="6">
    <source>
        <dbReference type="Proteomes" id="UP000481037"/>
    </source>
</evidence>